<comment type="caution">
    <text evidence="3">The sequence shown here is derived from an EMBL/GenBank/DDBJ whole genome shotgun (WGS) entry which is preliminary data.</text>
</comment>
<name>A0AAI8VNW5_9PEZI</name>
<dbReference type="Gene3D" id="2.30.110.10">
    <property type="entry name" value="Electron Transport, Fmn-binding Protein, Chain A"/>
    <property type="match status" value="1"/>
</dbReference>
<evidence type="ECO:0000313" key="4">
    <source>
        <dbReference type="Proteomes" id="UP001295740"/>
    </source>
</evidence>
<organism evidence="3 4">
    <name type="scientific">Anthostomella pinea</name>
    <dbReference type="NCBI Taxonomy" id="933095"/>
    <lineage>
        <taxon>Eukaryota</taxon>
        <taxon>Fungi</taxon>
        <taxon>Dikarya</taxon>
        <taxon>Ascomycota</taxon>
        <taxon>Pezizomycotina</taxon>
        <taxon>Sordariomycetes</taxon>
        <taxon>Xylariomycetidae</taxon>
        <taxon>Xylariales</taxon>
        <taxon>Xylariaceae</taxon>
        <taxon>Anthostomella</taxon>
    </lineage>
</organism>
<accession>A0AAI8VNW5</accession>
<dbReference type="SUPFAM" id="SSF50475">
    <property type="entry name" value="FMN-binding split barrel"/>
    <property type="match status" value="1"/>
</dbReference>
<dbReference type="Pfam" id="PF01243">
    <property type="entry name" value="PNPOx_N"/>
    <property type="match status" value="1"/>
</dbReference>
<dbReference type="Proteomes" id="UP001295740">
    <property type="component" value="Unassembled WGS sequence"/>
</dbReference>
<evidence type="ECO:0000259" key="2">
    <source>
        <dbReference type="Pfam" id="PF01243"/>
    </source>
</evidence>
<proteinExistence type="predicted"/>
<dbReference type="AlphaFoldDB" id="A0AAI8VNW5"/>
<feature type="transmembrane region" description="Helical" evidence="1">
    <location>
        <begin position="246"/>
        <end position="266"/>
    </location>
</feature>
<protein>
    <submittedName>
        <fullName evidence="3">Uu.00g069310.m01.CDS01</fullName>
    </submittedName>
</protein>
<reference evidence="3" key="1">
    <citation type="submission" date="2023-10" db="EMBL/GenBank/DDBJ databases">
        <authorList>
            <person name="Hackl T."/>
        </authorList>
    </citation>
    <scope>NUCLEOTIDE SEQUENCE</scope>
</reference>
<dbReference type="PANTHER" id="PTHR39336:SF1">
    <property type="entry name" value="PYRIDOXAMINE PHOSPHATE OXIDASE FAMILY PROTEIN (AFU_ORTHOLOGUE AFUA_6G11440)"/>
    <property type="match status" value="1"/>
</dbReference>
<keyword evidence="1" id="KW-0472">Membrane</keyword>
<keyword evidence="4" id="KW-1185">Reference proteome</keyword>
<dbReference type="PANTHER" id="PTHR39336">
    <property type="entry name" value="PYRIDOXAMINE PHOSPHATE OXIDASE FAMILY PROTEIN (AFU_ORTHOLOGUE AFUA_6G11440)"/>
    <property type="match status" value="1"/>
</dbReference>
<dbReference type="EMBL" id="CAUWAG010000018">
    <property type="protein sequence ID" value="CAJ2511306.1"/>
    <property type="molecule type" value="Genomic_DNA"/>
</dbReference>
<sequence>MPPTFPSLPDNLRAWALSQPVFFVSSAPTHGQHVNISPKGYTNANFAVLSPNQCAYVDRTGSGCETIAHLYENGRATLMFCSFGTSPRILRLFCRGRVIEWDRPEFDVFLRKMKLQKVDATRAIIVLDIFKVQTSCGFGVPRVRKTVMGITAAPSGASEKAAAVDGDDDVGKQDIGVTGFEERPTLQIFNGKRERAGTVQQYQMEENTTSLDGLPGLRSARRGVGERLLVGDVKMRLRNVMAEKSGMAFGFLMAVLLYLCLTFAGMRV</sequence>
<evidence type="ECO:0000313" key="3">
    <source>
        <dbReference type="EMBL" id="CAJ2511306.1"/>
    </source>
</evidence>
<dbReference type="InterPro" id="IPR012349">
    <property type="entry name" value="Split_barrel_FMN-bd"/>
</dbReference>
<keyword evidence="1" id="KW-0812">Transmembrane</keyword>
<evidence type="ECO:0000256" key="1">
    <source>
        <dbReference type="SAM" id="Phobius"/>
    </source>
</evidence>
<feature type="domain" description="Pyridoxamine 5'-phosphate oxidase N-terminal" evidence="2">
    <location>
        <begin position="8"/>
        <end position="136"/>
    </location>
</feature>
<gene>
    <name evidence="3" type="ORF">KHLLAP_LOCUS11774</name>
</gene>
<dbReference type="InterPro" id="IPR011576">
    <property type="entry name" value="Pyridox_Oxase_N"/>
</dbReference>
<keyword evidence="1" id="KW-1133">Transmembrane helix</keyword>